<dbReference type="EMBL" id="JAXIVS010000008">
    <property type="protein sequence ID" value="MDY7229306.1"/>
    <property type="molecule type" value="Genomic_DNA"/>
</dbReference>
<dbReference type="InterPro" id="IPR004089">
    <property type="entry name" value="MCPsignal_dom"/>
</dbReference>
<proteinExistence type="inferred from homology"/>
<keyword evidence="6" id="KW-0472">Membrane</keyword>
<dbReference type="PROSITE" id="PS50885">
    <property type="entry name" value="HAMP"/>
    <property type="match status" value="1"/>
</dbReference>
<gene>
    <name evidence="9" type="ORF">SYV04_23135</name>
</gene>
<dbReference type="PRINTS" id="PR00260">
    <property type="entry name" value="CHEMTRNSDUCR"/>
</dbReference>
<dbReference type="SUPFAM" id="SSF58104">
    <property type="entry name" value="Methyl-accepting chemotaxis protein (MCP) signaling domain"/>
    <property type="match status" value="1"/>
</dbReference>
<evidence type="ECO:0000256" key="3">
    <source>
        <dbReference type="PROSITE-ProRule" id="PRU00284"/>
    </source>
</evidence>
<feature type="compositionally biased region" description="Basic and acidic residues" evidence="5">
    <location>
        <begin position="560"/>
        <end position="569"/>
    </location>
</feature>
<keyword evidence="6" id="KW-0812">Transmembrane</keyword>
<keyword evidence="1" id="KW-0145">Chemotaxis</keyword>
<evidence type="ECO:0000256" key="5">
    <source>
        <dbReference type="SAM" id="MobiDB-lite"/>
    </source>
</evidence>
<dbReference type="Pfam" id="PF00015">
    <property type="entry name" value="MCPsignal"/>
    <property type="match status" value="1"/>
</dbReference>
<organism evidence="9 10">
    <name type="scientific">Hyalangium rubrum</name>
    <dbReference type="NCBI Taxonomy" id="3103134"/>
    <lineage>
        <taxon>Bacteria</taxon>
        <taxon>Pseudomonadati</taxon>
        <taxon>Myxococcota</taxon>
        <taxon>Myxococcia</taxon>
        <taxon>Myxococcales</taxon>
        <taxon>Cystobacterineae</taxon>
        <taxon>Archangiaceae</taxon>
        <taxon>Hyalangium</taxon>
    </lineage>
</organism>
<feature type="transmembrane region" description="Helical" evidence="6">
    <location>
        <begin position="192"/>
        <end position="215"/>
    </location>
</feature>
<feature type="coiled-coil region" evidence="4">
    <location>
        <begin position="82"/>
        <end position="109"/>
    </location>
</feature>
<comment type="caution">
    <text evidence="9">The sequence shown here is derived from an EMBL/GenBank/DDBJ whole genome shotgun (WGS) entry which is preliminary data.</text>
</comment>
<keyword evidence="6" id="KW-1133">Transmembrane helix</keyword>
<dbReference type="PROSITE" id="PS50111">
    <property type="entry name" value="CHEMOTAXIS_TRANSDUC_2"/>
    <property type="match status" value="1"/>
</dbReference>
<reference evidence="9 10" key="1">
    <citation type="submission" date="2023-12" db="EMBL/GenBank/DDBJ databases">
        <title>the genome sequence of Hyalangium sp. s54d21.</title>
        <authorList>
            <person name="Zhang X."/>
        </authorList>
    </citation>
    <scope>NUCLEOTIDE SEQUENCE [LARGE SCALE GENOMIC DNA]</scope>
    <source>
        <strain evidence="10">s54d21</strain>
    </source>
</reference>
<dbReference type="InterPro" id="IPR051310">
    <property type="entry name" value="MCP_chemotaxis"/>
</dbReference>
<dbReference type="SMART" id="SM00304">
    <property type="entry name" value="HAMP"/>
    <property type="match status" value="1"/>
</dbReference>
<keyword evidence="4" id="KW-0175">Coiled coil</keyword>
<dbReference type="SMART" id="SM00283">
    <property type="entry name" value="MA"/>
    <property type="match status" value="1"/>
</dbReference>
<evidence type="ECO:0000256" key="4">
    <source>
        <dbReference type="SAM" id="Coils"/>
    </source>
</evidence>
<feature type="compositionally biased region" description="Low complexity" evidence="5">
    <location>
        <begin position="542"/>
        <end position="554"/>
    </location>
</feature>
<dbReference type="Pfam" id="PF12729">
    <property type="entry name" value="4HB_MCP_1"/>
    <property type="match status" value="1"/>
</dbReference>
<evidence type="ECO:0000256" key="2">
    <source>
        <dbReference type="ARBA" id="ARBA00029447"/>
    </source>
</evidence>
<dbReference type="InterPro" id="IPR003660">
    <property type="entry name" value="HAMP_dom"/>
</dbReference>
<keyword evidence="10" id="KW-1185">Reference proteome</keyword>
<keyword evidence="3" id="KW-0807">Transducer</keyword>
<evidence type="ECO:0000256" key="1">
    <source>
        <dbReference type="ARBA" id="ARBA00022500"/>
    </source>
</evidence>
<feature type="domain" description="Methyl-accepting transducer" evidence="7">
    <location>
        <begin position="270"/>
        <end position="485"/>
    </location>
</feature>
<name>A0ABU5H7R5_9BACT</name>
<evidence type="ECO:0000259" key="8">
    <source>
        <dbReference type="PROSITE" id="PS50885"/>
    </source>
</evidence>
<dbReference type="PANTHER" id="PTHR43531:SF11">
    <property type="entry name" value="METHYL-ACCEPTING CHEMOTAXIS PROTEIN 3"/>
    <property type="match status" value="1"/>
</dbReference>
<comment type="similarity">
    <text evidence="2">Belongs to the methyl-accepting chemotaxis (MCP) protein family.</text>
</comment>
<dbReference type="InterPro" id="IPR004090">
    <property type="entry name" value="Chemotax_Me-accpt_rcpt"/>
</dbReference>
<dbReference type="RefSeq" id="WP_321548033.1">
    <property type="nucleotide sequence ID" value="NZ_JAXIVS010000008.1"/>
</dbReference>
<evidence type="ECO:0000256" key="6">
    <source>
        <dbReference type="SAM" id="Phobius"/>
    </source>
</evidence>
<dbReference type="InterPro" id="IPR047347">
    <property type="entry name" value="YvaQ-like_sensor"/>
</dbReference>
<feature type="region of interest" description="Disordered" evidence="5">
    <location>
        <begin position="512"/>
        <end position="569"/>
    </location>
</feature>
<dbReference type="PANTHER" id="PTHR43531">
    <property type="entry name" value="PROTEIN ICFG"/>
    <property type="match status" value="1"/>
</dbReference>
<feature type="transmembrane region" description="Helical" evidence="6">
    <location>
        <begin position="13"/>
        <end position="32"/>
    </location>
</feature>
<evidence type="ECO:0000259" key="7">
    <source>
        <dbReference type="PROSITE" id="PS50111"/>
    </source>
</evidence>
<sequence>MTWFRNLSILTKLFGAFVILLALSTAIGIFSLRQLSSLHGATRRLTNDELPALASVASFHSGFRNYRVAEMEHILATDAEKMSRIERHMERLLAEMVKAAEKYEILITEPTERRLFAELGALWNEYSAEHDKVLALSRRNEDAQAEAILTGRSAQIFETMTAKQDELMALQLQGNHEATAAAERTYEAARGLIVTLILAGAVLGLALCLSIAWSISRPLAEAVRVAGRIAEGDLTVRIEATGDDEPGRLLKGMGAMAQRLAQVIGEVREGAAALASAAGQVSSSSQTLSQGTSEQASSVEETTASLEQMSATIEQNSQHSRQMEQMALEGARQTKESGEAVKATVEAMNTIAEKIGIIEEIAYQTNLLALNAAIEAARAGEHGRGFAVVATEVRKLAERSQTAAKEISGLAGTSVKVAQRSGELLGELVPSIQKTTQLVQEVVAASGEQAAGVGHMNRAMVHVDQVTQRNASAAEELSGTAEELSAQAETLQQLVAYFKVSDREGRRPWTELARQSVRRPGAGGQGGPGAWSLPPPAQGLKAASQAETSQASEAGQHPLSAEDREFRRF</sequence>
<dbReference type="InterPro" id="IPR024478">
    <property type="entry name" value="HlyB_4HB_MCP"/>
</dbReference>
<dbReference type="CDD" id="cd19411">
    <property type="entry name" value="MCP2201-like_sensor"/>
    <property type="match status" value="1"/>
</dbReference>
<protein>
    <submittedName>
        <fullName evidence="9">Methyl-accepting chemotaxis protein</fullName>
    </submittedName>
</protein>
<evidence type="ECO:0000313" key="9">
    <source>
        <dbReference type="EMBL" id="MDY7229306.1"/>
    </source>
</evidence>
<feature type="domain" description="HAMP" evidence="8">
    <location>
        <begin position="213"/>
        <end position="265"/>
    </location>
</feature>
<evidence type="ECO:0000313" key="10">
    <source>
        <dbReference type="Proteomes" id="UP001291309"/>
    </source>
</evidence>
<accession>A0ABU5H7R5</accession>
<dbReference type="CDD" id="cd06225">
    <property type="entry name" value="HAMP"/>
    <property type="match status" value="1"/>
</dbReference>
<dbReference type="Pfam" id="PF00672">
    <property type="entry name" value="HAMP"/>
    <property type="match status" value="1"/>
</dbReference>
<dbReference type="Gene3D" id="1.10.287.950">
    <property type="entry name" value="Methyl-accepting chemotaxis protein"/>
    <property type="match status" value="1"/>
</dbReference>
<dbReference type="Proteomes" id="UP001291309">
    <property type="component" value="Unassembled WGS sequence"/>
</dbReference>